<feature type="compositionally biased region" description="Basic and acidic residues" evidence="3">
    <location>
        <begin position="289"/>
        <end position="298"/>
    </location>
</feature>
<feature type="non-terminal residue" evidence="6">
    <location>
        <position position="1"/>
    </location>
</feature>
<evidence type="ECO:0000259" key="4">
    <source>
        <dbReference type="PROSITE" id="PS50158"/>
    </source>
</evidence>
<dbReference type="SUPFAM" id="SSF57756">
    <property type="entry name" value="Retrovirus zinc finger-like domains"/>
    <property type="match status" value="1"/>
</dbReference>
<evidence type="ECO:0000256" key="1">
    <source>
        <dbReference type="PROSITE-ProRule" id="PRU00047"/>
    </source>
</evidence>
<organism evidence="5 6">
    <name type="scientific">Heterocephalus glaber</name>
    <name type="common">Naked mole rat</name>
    <dbReference type="NCBI Taxonomy" id="10181"/>
    <lineage>
        <taxon>Eukaryota</taxon>
        <taxon>Metazoa</taxon>
        <taxon>Chordata</taxon>
        <taxon>Craniata</taxon>
        <taxon>Vertebrata</taxon>
        <taxon>Euteleostomi</taxon>
        <taxon>Mammalia</taxon>
        <taxon>Eutheria</taxon>
        <taxon>Euarchontoglires</taxon>
        <taxon>Glires</taxon>
        <taxon>Rodentia</taxon>
        <taxon>Hystricomorpha</taxon>
        <taxon>Bathyergidae</taxon>
        <taxon>Heterocephalus</taxon>
    </lineage>
</organism>
<keyword evidence="5" id="KW-1185">Reference proteome</keyword>
<dbReference type="SUPFAM" id="SSF47943">
    <property type="entry name" value="Retrovirus capsid protein, N-terminal core domain"/>
    <property type="match status" value="1"/>
</dbReference>
<dbReference type="InterPro" id="IPR050462">
    <property type="entry name" value="Retroviral_Gag-Pol_poly"/>
</dbReference>
<dbReference type="InterPro" id="IPR008919">
    <property type="entry name" value="Retrov_capsid_N"/>
</dbReference>
<sequence>PSCAYIGNGLLVVFGTSQSGHNIWGLVRDPKTLRISVPEGQRRLPTWDDCQQLLQVLFTTEERERIQNEARKLVPGDNGQPTTNADTINTSFPLSRPNWDFNTAEGKERLRVYRQALLGGLKAAARKPTNLAKVGDVQQKLDESPAAFLERIQEAFRRCTPMDPEAIETKAAVIIHFVNQAAPDIKKKLQKVDRLGEKSIQDLVAVAEKVYNNRETAEEKREKADDRQTQNLARILLAATAGEQKERERRLRKIAVEGEGKERCRERPQLGKNQCAHCKEYGHWAKDCPKRKQQEGHPKAPNLAVDELND</sequence>
<dbReference type="PANTHER" id="PTHR33166">
    <property type="entry name" value="GAG_P30 DOMAIN-CONTAINING PROTEIN"/>
    <property type="match status" value="1"/>
</dbReference>
<gene>
    <name evidence="6" type="primary">LOC110348966</name>
</gene>
<evidence type="ECO:0000313" key="6">
    <source>
        <dbReference type="RefSeq" id="XP_021113435.1"/>
    </source>
</evidence>
<keyword evidence="2" id="KW-0175">Coiled coil</keyword>
<name>A0AAX6SY76_HETGA</name>
<dbReference type="GO" id="GO:0008270">
    <property type="term" value="F:zinc ion binding"/>
    <property type="evidence" value="ECO:0007669"/>
    <property type="project" value="UniProtKB-KW"/>
</dbReference>
<dbReference type="InterPro" id="IPR001878">
    <property type="entry name" value="Znf_CCHC"/>
</dbReference>
<dbReference type="Pfam" id="PF00098">
    <property type="entry name" value="zf-CCHC"/>
    <property type="match status" value="1"/>
</dbReference>
<keyword evidence="1" id="KW-0863">Zinc-finger</keyword>
<dbReference type="SMART" id="SM00343">
    <property type="entry name" value="ZnF_C2HC"/>
    <property type="match status" value="1"/>
</dbReference>
<protein>
    <submittedName>
        <fullName evidence="6">Uncharacterized protein LOC110348966</fullName>
    </submittedName>
</protein>
<reference evidence="6" key="1">
    <citation type="submission" date="2025-08" db="UniProtKB">
        <authorList>
            <consortium name="RefSeq"/>
        </authorList>
    </citation>
    <scope>IDENTIFICATION</scope>
</reference>
<dbReference type="GeneID" id="110348966"/>
<dbReference type="GO" id="GO:0019068">
    <property type="term" value="P:virion assembly"/>
    <property type="evidence" value="ECO:0007669"/>
    <property type="project" value="InterPro"/>
</dbReference>
<dbReference type="AlphaFoldDB" id="A0AAX6SY76"/>
<keyword evidence="1" id="KW-0862">Zinc</keyword>
<proteinExistence type="predicted"/>
<dbReference type="InterPro" id="IPR003036">
    <property type="entry name" value="Gag_P30"/>
</dbReference>
<feature type="coiled-coil region" evidence="2">
    <location>
        <begin position="200"/>
        <end position="227"/>
    </location>
</feature>
<keyword evidence="1" id="KW-0479">Metal-binding</keyword>
<feature type="region of interest" description="Disordered" evidence="3">
    <location>
        <begin position="289"/>
        <end position="310"/>
    </location>
</feature>
<dbReference type="GO" id="GO:0003676">
    <property type="term" value="F:nucleic acid binding"/>
    <property type="evidence" value="ECO:0007669"/>
    <property type="project" value="InterPro"/>
</dbReference>
<dbReference type="Pfam" id="PF02093">
    <property type="entry name" value="Gag_p30"/>
    <property type="match status" value="1"/>
</dbReference>
<dbReference type="PROSITE" id="PS50158">
    <property type="entry name" value="ZF_CCHC"/>
    <property type="match status" value="1"/>
</dbReference>
<feature type="domain" description="CCHC-type" evidence="4">
    <location>
        <begin position="275"/>
        <end position="290"/>
    </location>
</feature>
<evidence type="ECO:0000256" key="2">
    <source>
        <dbReference type="SAM" id="Coils"/>
    </source>
</evidence>
<dbReference type="Gene3D" id="1.10.375.10">
    <property type="entry name" value="Human Immunodeficiency Virus Type 1 Capsid Protein"/>
    <property type="match status" value="1"/>
</dbReference>
<dbReference type="InterPro" id="IPR036875">
    <property type="entry name" value="Znf_CCHC_sf"/>
</dbReference>
<dbReference type="Proteomes" id="UP000694906">
    <property type="component" value="Unplaced"/>
</dbReference>
<dbReference type="Gene3D" id="4.10.60.10">
    <property type="entry name" value="Zinc finger, CCHC-type"/>
    <property type="match status" value="1"/>
</dbReference>
<accession>A0AAX6SY76</accession>
<evidence type="ECO:0000256" key="3">
    <source>
        <dbReference type="SAM" id="MobiDB-lite"/>
    </source>
</evidence>
<evidence type="ECO:0000313" key="5">
    <source>
        <dbReference type="Proteomes" id="UP000694906"/>
    </source>
</evidence>
<dbReference type="RefSeq" id="XP_021113435.1">
    <property type="nucleotide sequence ID" value="XM_021257776.1"/>
</dbReference>